<evidence type="ECO:0000313" key="1">
    <source>
        <dbReference type="EMBL" id="QBM28920.1"/>
    </source>
</evidence>
<dbReference type="AlphaFoldDB" id="A0A4P6WZ01"/>
<dbReference type="KEGG" id="hpse:HPF_14560"/>
<dbReference type="PROSITE" id="PS51257">
    <property type="entry name" value="PROKAR_LIPOPROTEIN"/>
    <property type="match status" value="1"/>
</dbReference>
<name>A0A4P6WZ01_HYDPS</name>
<accession>A0A4P6WZ01</accession>
<evidence type="ECO:0000313" key="2">
    <source>
        <dbReference type="Proteomes" id="UP000293912"/>
    </source>
</evidence>
<reference evidence="1 2" key="1">
    <citation type="submission" date="2019-03" db="EMBL/GenBank/DDBJ databases">
        <authorList>
            <person name="Sebastian G."/>
            <person name="Baumann P."/>
            <person name="Ruckert C."/>
            <person name="Kalinowski J."/>
            <person name="Nebel B."/>
            <person name="Takors R."/>
            <person name="Blombach B."/>
        </authorList>
    </citation>
    <scope>NUCLEOTIDE SEQUENCE [LARGE SCALE GENOMIC DNA]</scope>
    <source>
        <strain evidence="1 2">DSM 1084</strain>
    </source>
</reference>
<protein>
    <submittedName>
        <fullName evidence="1">Uncharacterized protein</fullName>
    </submittedName>
</protein>
<keyword evidence="2" id="KW-1185">Reference proteome</keyword>
<dbReference type="Proteomes" id="UP000293912">
    <property type="component" value="Chromosome"/>
</dbReference>
<proteinExistence type="predicted"/>
<dbReference type="EMBL" id="CP037867">
    <property type="protein sequence ID" value="QBM28920.1"/>
    <property type="molecule type" value="Genomic_DNA"/>
</dbReference>
<sequence>MKSNEVKAAAHSVARRAVMRLTLAGVLAVGLSACGGGGGGDDSSDDSKDLRAALDRLEAGMTYDEVVAAVGWEPNETRNVWSHDGLQLQVIFGVPYNGDVERIETARLSGRGDSIDRDYR</sequence>
<organism evidence="1 2">
    <name type="scientific">Hydrogenophaga pseudoflava</name>
    <name type="common">Pseudomonas carboxydoflava</name>
    <dbReference type="NCBI Taxonomy" id="47421"/>
    <lineage>
        <taxon>Bacteria</taxon>
        <taxon>Pseudomonadati</taxon>
        <taxon>Pseudomonadota</taxon>
        <taxon>Betaproteobacteria</taxon>
        <taxon>Burkholderiales</taxon>
        <taxon>Comamonadaceae</taxon>
        <taxon>Hydrogenophaga</taxon>
    </lineage>
</organism>
<dbReference type="RefSeq" id="WP_079365699.1">
    <property type="nucleotide sequence ID" value="NZ_CP037867.1"/>
</dbReference>
<gene>
    <name evidence="1" type="ORF">HPF_14560</name>
</gene>